<dbReference type="Proteomes" id="UP000027265">
    <property type="component" value="Unassembled WGS sequence"/>
</dbReference>
<reference evidence="2" key="1">
    <citation type="journal article" date="2014" name="Proc. Natl. Acad. Sci. U.S.A.">
        <title>Extensive sampling of basidiomycete genomes demonstrates inadequacy of the white-rot/brown-rot paradigm for wood decay fungi.</title>
        <authorList>
            <person name="Riley R."/>
            <person name="Salamov A.A."/>
            <person name="Brown D.W."/>
            <person name="Nagy L.G."/>
            <person name="Floudas D."/>
            <person name="Held B.W."/>
            <person name="Levasseur A."/>
            <person name="Lombard V."/>
            <person name="Morin E."/>
            <person name="Otillar R."/>
            <person name="Lindquist E.A."/>
            <person name="Sun H."/>
            <person name="LaButti K.M."/>
            <person name="Schmutz J."/>
            <person name="Jabbour D."/>
            <person name="Luo H."/>
            <person name="Baker S.E."/>
            <person name="Pisabarro A.G."/>
            <person name="Walton J.D."/>
            <person name="Blanchette R.A."/>
            <person name="Henrissat B."/>
            <person name="Martin F."/>
            <person name="Cullen D."/>
            <person name="Hibbett D.S."/>
            <person name="Grigoriev I.V."/>
        </authorList>
    </citation>
    <scope>NUCLEOTIDE SEQUENCE [LARGE SCALE GENOMIC DNA]</scope>
    <source>
        <strain evidence="2">MUCL 33604</strain>
    </source>
</reference>
<name>A0A067PH55_9AGAM</name>
<keyword evidence="2" id="KW-1185">Reference proteome</keyword>
<organism evidence="1 2">
    <name type="scientific">Jaapia argillacea MUCL 33604</name>
    <dbReference type="NCBI Taxonomy" id="933084"/>
    <lineage>
        <taxon>Eukaryota</taxon>
        <taxon>Fungi</taxon>
        <taxon>Dikarya</taxon>
        <taxon>Basidiomycota</taxon>
        <taxon>Agaricomycotina</taxon>
        <taxon>Agaricomycetes</taxon>
        <taxon>Agaricomycetidae</taxon>
        <taxon>Jaapiales</taxon>
        <taxon>Jaapiaceae</taxon>
        <taxon>Jaapia</taxon>
    </lineage>
</organism>
<dbReference type="STRING" id="933084.A0A067PH55"/>
<gene>
    <name evidence="1" type="ORF">JAAARDRAFT_588205</name>
</gene>
<evidence type="ECO:0008006" key="3">
    <source>
        <dbReference type="Google" id="ProtNLM"/>
    </source>
</evidence>
<dbReference type="InParanoid" id="A0A067PH55"/>
<protein>
    <recommendedName>
        <fullName evidence="3">F-box domain-containing protein</fullName>
    </recommendedName>
</protein>
<proteinExistence type="predicted"/>
<evidence type="ECO:0000313" key="1">
    <source>
        <dbReference type="EMBL" id="KDQ50337.1"/>
    </source>
</evidence>
<evidence type="ECO:0000313" key="2">
    <source>
        <dbReference type="Proteomes" id="UP000027265"/>
    </source>
</evidence>
<dbReference type="HOGENOM" id="CLU_590601_0_0_1"/>
<dbReference type="AlphaFoldDB" id="A0A067PH55"/>
<dbReference type="EMBL" id="KL197762">
    <property type="protein sequence ID" value="KDQ50337.1"/>
    <property type="molecule type" value="Genomic_DNA"/>
</dbReference>
<sequence>MMTLFDLNHDVLSIILSHLEREDYPHIVRMCRTAYCVGMPFLMTTIELKLYQIGSFCKFMTTDASSRWVPYTRALHLWAAVSPALSQAEARCGFAKAVTHLVQRTPLLQTFSSRCVEWLLDREPRLAEALISRTQLFDLVLRGIGPRTISMIPRLCGPIRSLDLEDTLQQNIISPSDLIFAIKPFQHTLTSLTLQQIILSSSLPHRPRFANVLSLSLAHCSLDGAALSELFPKVRDLSLTSHQSTTEEPSSWRHLHRFKTDILSFHCINLTSCSVHQLVIDDPSYGDIFSLQFAAPVISAPLLAFLSCTTPTSLSMPASQSFLTGLAILGIGSALSKTECLSVCFVPTATDQPDDDYLDYIDAIPSVLTSAPCLAYLLISFREECDYADDRLHTRNLERKSLLALARACPPLQFITLTVSVHESRTWAIRRRDDVLGLEILSGQEELGLRGRWDVELPVYEPMIWDR</sequence>
<accession>A0A067PH55</accession>